<dbReference type="AlphaFoldDB" id="A0A6C0TXA3"/>
<dbReference type="InterPro" id="IPR010281">
    <property type="entry name" value="DUF885"/>
</dbReference>
<proteinExistence type="predicted"/>
<dbReference type="KEGG" id="kim:G3T16_00710"/>
<gene>
    <name evidence="2" type="ORF">G3T16_00710</name>
</gene>
<accession>A0A6C0TXA3</accession>
<evidence type="ECO:0000313" key="2">
    <source>
        <dbReference type="EMBL" id="QIB64153.1"/>
    </source>
</evidence>
<keyword evidence="3" id="KW-1185">Reference proteome</keyword>
<name>A0A6C0TXA3_9GAMM</name>
<dbReference type="EMBL" id="CP048711">
    <property type="protein sequence ID" value="QIB64153.1"/>
    <property type="molecule type" value="Genomic_DNA"/>
</dbReference>
<reference evidence="2 3" key="1">
    <citation type="submission" date="2020-02" db="EMBL/GenBank/DDBJ databases">
        <title>Genome sequencing for Kineobactrum sp. M2.</title>
        <authorList>
            <person name="Park S.-J."/>
        </authorList>
    </citation>
    <scope>NUCLEOTIDE SEQUENCE [LARGE SCALE GENOMIC DNA]</scope>
    <source>
        <strain evidence="2 3">M2</strain>
    </source>
</reference>
<feature type="chain" id="PRO_5025508182" evidence="1">
    <location>
        <begin position="32"/>
        <end position="624"/>
    </location>
</feature>
<feature type="signal peptide" evidence="1">
    <location>
        <begin position="1"/>
        <end position="31"/>
    </location>
</feature>
<dbReference type="PANTHER" id="PTHR33361">
    <property type="entry name" value="GLR0591 PROTEIN"/>
    <property type="match status" value="1"/>
</dbReference>
<sequence length="624" mass="69767">MMGLQHTLPAAIRGLTLVLLLTVASGNPARAEPSSPEARLAEFMAGVHQYRQANRPELAGGAAAMPAGSGWPDLSAAAEEADIAVVRRQLAALREDFEPAALGPGARTQYDALVYELELLLERHHWRSHLFPVNQIVGTHLEIPGRLARGGPVDSTADLDALLRDLAAVPRLLAQLEAQLERQRDSAGGLPASLYPRLIEGARQVISGAPFDERGDNPVWSSVRERLQQGELDTTVMRQYLQRIRSALLGPYRQAYRSLIDTLEEHQLSAGHDGGVWQMPEGDAFYAFLLRQFTTTELSADEIHAYGLAEVTRIHAAMQTIMRTVEFDGELPEFFEFMRSSPQFYLANDAQGRVQLLARARELYQAMAERLPELVFEPPRQALEIRRFEEYREQSAPGAFYEAGAAGRAARFYLNLHDMATVATYDLEALVYHETVPGHHLQISAISADPAIPALRQQNVWWLNSAFVEGWALYAEQLAHDIGFYQDVYSDFGRLAAELWRACRLVVDTGLHAKRWSRDEAIRYLDDTTPSPHMANVRAVDRYIAVPGQATSFKIGMRRILEARERARDALGNRFDLRAFHQAVLANGYVPLDVMDRSIDRWVRRSRAGLQDDASGTSTPSIHF</sequence>
<dbReference type="Pfam" id="PF05960">
    <property type="entry name" value="DUF885"/>
    <property type="match status" value="1"/>
</dbReference>
<protein>
    <submittedName>
        <fullName evidence="2">DUF885 domain-containing protein</fullName>
    </submittedName>
</protein>
<dbReference type="RefSeq" id="WP_163493403.1">
    <property type="nucleotide sequence ID" value="NZ_CP048711.1"/>
</dbReference>
<dbReference type="PANTHER" id="PTHR33361:SF16">
    <property type="entry name" value="DUF885 DOMAIN-CONTAINING PROTEIN"/>
    <property type="match status" value="1"/>
</dbReference>
<evidence type="ECO:0000256" key="1">
    <source>
        <dbReference type="SAM" id="SignalP"/>
    </source>
</evidence>
<dbReference type="Proteomes" id="UP000477680">
    <property type="component" value="Chromosome"/>
</dbReference>
<keyword evidence="1" id="KW-0732">Signal</keyword>
<evidence type="ECO:0000313" key="3">
    <source>
        <dbReference type="Proteomes" id="UP000477680"/>
    </source>
</evidence>
<organism evidence="2 3">
    <name type="scientific">Kineobactrum salinum</name>
    <dbReference type="NCBI Taxonomy" id="2708301"/>
    <lineage>
        <taxon>Bacteria</taxon>
        <taxon>Pseudomonadati</taxon>
        <taxon>Pseudomonadota</taxon>
        <taxon>Gammaproteobacteria</taxon>
        <taxon>Cellvibrionales</taxon>
        <taxon>Halieaceae</taxon>
        <taxon>Kineobactrum</taxon>
    </lineage>
</organism>